<accession>A0ABP6T783</accession>
<evidence type="ECO:0000313" key="2">
    <source>
        <dbReference type="EMBL" id="GAA3394981.1"/>
    </source>
</evidence>
<dbReference type="EMBL" id="BAAAYN010000047">
    <property type="protein sequence ID" value="GAA3394981.1"/>
    <property type="molecule type" value="Genomic_DNA"/>
</dbReference>
<dbReference type="RefSeq" id="WP_345732214.1">
    <property type="nucleotide sequence ID" value="NZ_BAAAYN010000047.1"/>
</dbReference>
<evidence type="ECO:0000313" key="3">
    <source>
        <dbReference type="Proteomes" id="UP001501676"/>
    </source>
</evidence>
<dbReference type="Proteomes" id="UP001501676">
    <property type="component" value="Unassembled WGS sequence"/>
</dbReference>
<dbReference type="Pfam" id="PF08940">
    <property type="entry name" value="DUF1918"/>
    <property type="match status" value="1"/>
</dbReference>
<feature type="domain" description="DUF1918" evidence="1">
    <location>
        <begin position="1"/>
        <end position="56"/>
    </location>
</feature>
<reference evidence="3" key="1">
    <citation type="journal article" date="2019" name="Int. J. Syst. Evol. Microbiol.">
        <title>The Global Catalogue of Microorganisms (GCM) 10K type strain sequencing project: providing services to taxonomists for standard genome sequencing and annotation.</title>
        <authorList>
            <consortium name="The Broad Institute Genomics Platform"/>
            <consortium name="The Broad Institute Genome Sequencing Center for Infectious Disease"/>
            <person name="Wu L."/>
            <person name="Ma J."/>
        </authorList>
    </citation>
    <scope>NUCLEOTIDE SEQUENCE [LARGE SCALE GENOMIC DNA]</scope>
    <source>
        <strain evidence="3">JCM 9458</strain>
    </source>
</reference>
<dbReference type="SUPFAM" id="SSF50118">
    <property type="entry name" value="Cell growth inhibitor/plasmid maintenance toxic component"/>
    <property type="match status" value="1"/>
</dbReference>
<organism evidence="2 3">
    <name type="scientific">Cryptosporangium minutisporangium</name>
    <dbReference type="NCBI Taxonomy" id="113569"/>
    <lineage>
        <taxon>Bacteria</taxon>
        <taxon>Bacillati</taxon>
        <taxon>Actinomycetota</taxon>
        <taxon>Actinomycetes</taxon>
        <taxon>Cryptosporangiales</taxon>
        <taxon>Cryptosporangiaceae</taxon>
        <taxon>Cryptosporangium</taxon>
    </lineage>
</organism>
<evidence type="ECO:0000259" key="1">
    <source>
        <dbReference type="Pfam" id="PF08940"/>
    </source>
</evidence>
<protein>
    <recommendedName>
        <fullName evidence="1">DUF1918 domain-containing protein</fullName>
    </recommendedName>
</protein>
<name>A0ABP6T783_9ACTN</name>
<dbReference type="InterPro" id="IPR015035">
    <property type="entry name" value="DUF1918"/>
</dbReference>
<proteinExistence type="predicted"/>
<gene>
    <name evidence="2" type="ORF">GCM10020369_66400</name>
</gene>
<comment type="caution">
    <text evidence="2">The sequence shown here is derived from an EMBL/GenBank/DDBJ whole genome shotgun (WGS) entry which is preliminary data.</text>
</comment>
<sequence>MNAHVGDEIMLRPPGAAHPIRDGEIIEVAGPDGEPPYRVQWDDGRESLLFPGPDAELRHLHHCG</sequence>
<keyword evidence="3" id="KW-1185">Reference proteome</keyword>
<dbReference type="Gene3D" id="2.30.30.440">
    <property type="entry name" value="Domain of unknown function DUF1918"/>
    <property type="match status" value="1"/>
</dbReference>